<evidence type="ECO:0000313" key="1">
    <source>
        <dbReference type="EMBL" id="KNC71398.1"/>
    </source>
</evidence>
<sequence>IDAICLRGNIPILCGGTSYYAEAVLQTSLIDEEDGPPAVDPHHLAGNEQDYDFSTLLRIDPEAAVNLHPNNSRKVRRALAVYYQTGITYTQWIQRQRDR</sequence>
<dbReference type="Proteomes" id="UP000054560">
    <property type="component" value="Unassembled WGS sequence"/>
</dbReference>
<feature type="non-terminal residue" evidence="1">
    <location>
        <position position="1"/>
    </location>
</feature>
<evidence type="ECO:0000313" key="2">
    <source>
        <dbReference type="Proteomes" id="UP000054560"/>
    </source>
</evidence>
<keyword evidence="2" id="KW-1185">Reference proteome</keyword>
<proteinExistence type="predicted"/>
<accession>A0A0L0F5D0</accession>
<dbReference type="Pfam" id="PF01715">
    <property type="entry name" value="IPPT"/>
    <property type="match status" value="1"/>
</dbReference>
<organism evidence="1 2">
    <name type="scientific">Sphaeroforma arctica JP610</name>
    <dbReference type="NCBI Taxonomy" id="667725"/>
    <lineage>
        <taxon>Eukaryota</taxon>
        <taxon>Ichthyosporea</taxon>
        <taxon>Ichthyophonida</taxon>
        <taxon>Sphaeroforma</taxon>
    </lineage>
</organism>
<reference evidence="1 2" key="1">
    <citation type="submission" date="2011-02" db="EMBL/GenBank/DDBJ databases">
        <title>The Genome Sequence of Sphaeroforma arctica JP610.</title>
        <authorList>
            <consortium name="The Broad Institute Genome Sequencing Platform"/>
            <person name="Russ C."/>
            <person name="Cuomo C."/>
            <person name="Young S.K."/>
            <person name="Zeng Q."/>
            <person name="Gargeya S."/>
            <person name="Alvarado L."/>
            <person name="Berlin A."/>
            <person name="Chapman S.B."/>
            <person name="Chen Z."/>
            <person name="Freedman E."/>
            <person name="Gellesch M."/>
            <person name="Goldberg J."/>
            <person name="Griggs A."/>
            <person name="Gujja S."/>
            <person name="Heilman E."/>
            <person name="Heiman D."/>
            <person name="Howarth C."/>
            <person name="Mehta T."/>
            <person name="Neiman D."/>
            <person name="Pearson M."/>
            <person name="Roberts A."/>
            <person name="Saif S."/>
            <person name="Shea T."/>
            <person name="Shenoy N."/>
            <person name="Sisk P."/>
            <person name="Stolte C."/>
            <person name="Sykes S."/>
            <person name="White J."/>
            <person name="Yandava C."/>
            <person name="Burger G."/>
            <person name="Gray M.W."/>
            <person name="Holland P.W.H."/>
            <person name="King N."/>
            <person name="Lang F.B.F."/>
            <person name="Roger A.J."/>
            <person name="Ruiz-Trillo I."/>
            <person name="Haas B."/>
            <person name="Nusbaum C."/>
            <person name="Birren B."/>
        </authorList>
    </citation>
    <scope>NUCLEOTIDE SEQUENCE [LARGE SCALE GENOMIC DNA]</scope>
    <source>
        <strain evidence="1 2">JP610</strain>
    </source>
</reference>
<dbReference type="GeneID" id="25916563"/>
<dbReference type="RefSeq" id="XP_014145300.1">
    <property type="nucleotide sequence ID" value="XM_014289825.1"/>
</dbReference>
<dbReference type="AlphaFoldDB" id="A0A0L0F5D0"/>
<evidence type="ECO:0008006" key="3">
    <source>
        <dbReference type="Google" id="ProtNLM"/>
    </source>
</evidence>
<name>A0A0L0F5D0_9EUKA</name>
<dbReference type="OrthoDB" id="775260at2759"/>
<dbReference type="eggNOG" id="KOG1384">
    <property type="taxonomic scope" value="Eukaryota"/>
</dbReference>
<protein>
    <recommendedName>
        <fullName evidence="3">tRNA dimethylallyltransferase</fullName>
    </recommendedName>
</protein>
<dbReference type="Gene3D" id="3.40.50.300">
    <property type="entry name" value="P-loop containing nucleotide triphosphate hydrolases"/>
    <property type="match status" value="1"/>
</dbReference>
<dbReference type="STRING" id="667725.A0A0L0F5D0"/>
<dbReference type="Gene3D" id="1.10.20.140">
    <property type="match status" value="1"/>
</dbReference>
<gene>
    <name evidence="1" type="ORF">SARC_16059</name>
</gene>
<dbReference type="EMBL" id="KQ248879">
    <property type="protein sequence ID" value="KNC71398.1"/>
    <property type="molecule type" value="Genomic_DNA"/>
</dbReference>
<dbReference type="InterPro" id="IPR027417">
    <property type="entry name" value="P-loop_NTPase"/>
</dbReference>